<gene>
    <name evidence="2" type="ORF">BDD26_1940</name>
</gene>
<evidence type="ECO:0000256" key="1">
    <source>
        <dbReference type="SAM" id="MobiDB-lite"/>
    </source>
</evidence>
<dbReference type="Proteomes" id="UP000256294">
    <property type="component" value="Unassembled WGS sequence"/>
</dbReference>
<feature type="compositionally biased region" description="Basic and acidic residues" evidence="1">
    <location>
        <begin position="1"/>
        <end position="11"/>
    </location>
</feature>
<comment type="caution">
    <text evidence="2">The sequence shown here is derived from an EMBL/GenBank/DDBJ whole genome shotgun (WGS) entry which is preliminary data.</text>
</comment>
<reference evidence="2 3" key="1">
    <citation type="submission" date="2018-08" db="EMBL/GenBank/DDBJ databases">
        <title>Genomic Encyclopedia of Archaeal and Bacterial Type Strains, Phase II (KMG-II): from individual species to whole genera.</title>
        <authorList>
            <person name="Goeker M."/>
        </authorList>
    </citation>
    <scope>NUCLEOTIDE SEQUENCE [LARGE SCALE GENOMIC DNA]</scope>
    <source>
        <strain evidence="2 3">DSM 17905</strain>
    </source>
</reference>
<keyword evidence="3" id="KW-1185">Reference proteome</keyword>
<sequence length="33" mass="3555">MLDLRSDRDSHSGVGVGQIPASLAHKDRRLAPV</sequence>
<proteinExistence type="predicted"/>
<organism evidence="2 3">
    <name type="scientific">Xenorhabdus cabanillasii</name>
    <dbReference type="NCBI Taxonomy" id="351673"/>
    <lineage>
        <taxon>Bacteria</taxon>
        <taxon>Pseudomonadati</taxon>
        <taxon>Pseudomonadota</taxon>
        <taxon>Gammaproteobacteria</taxon>
        <taxon>Enterobacterales</taxon>
        <taxon>Morganellaceae</taxon>
        <taxon>Xenorhabdus</taxon>
    </lineage>
</organism>
<accession>A0A3D9UFN4</accession>
<dbReference type="EMBL" id="QTUB01000001">
    <property type="protein sequence ID" value="REF27193.1"/>
    <property type="molecule type" value="Genomic_DNA"/>
</dbReference>
<evidence type="ECO:0000313" key="2">
    <source>
        <dbReference type="EMBL" id="REF27193.1"/>
    </source>
</evidence>
<dbReference type="AlphaFoldDB" id="A0A3D9UFN4"/>
<name>A0A3D9UFN4_9GAMM</name>
<feature type="region of interest" description="Disordered" evidence="1">
    <location>
        <begin position="1"/>
        <end position="33"/>
    </location>
</feature>
<evidence type="ECO:0000313" key="3">
    <source>
        <dbReference type="Proteomes" id="UP000256294"/>
    </source>
</evidence>
<protein>
    <submittedName>
        <fullName evidence="2">Uncharacterized protein</fullName>
    </submittedName>
</protein>